<name>B4I2I2_DROSE</name>
<sequence length="88" mass="9331">MCLRLILSVLVSIAGLASAARVPGPEERIVGGSYIPIEYVPWQVSVLNVSLHHCGGVVYNDRAILTAVSNVSLADLSMLRIGAKVARC</sequence>
<feature type="domain" description="Peptidase S1" evidence="2">
    <location>
        <begin position="29"/>
        <end position="68"/>
    </location>
</feature>
<dbReference type="PhylomeDB" id="B4I2I2"/>
<evidence type="ECO:0000313" key="4">
    <source>
        <dbReference type="Proteomes" id="UP000001292"/>
    </source>
</evidence>
<accession>B4I2I2</accession>
<organism evidence="4">
    <name type="scientific">Drosophila sechellia</name>
    <name type="common">Fruit fly</name>
    <dbReference type="NCBI Taxonomy" id="7238"/>
    <lineage>
        <taxon>Eukaryota</taxon>
        <taxon>Metazoa</taxon>
        <taxon>Ecdysozoa</taxon>
        <taxon>Arthropoda</taxon>
        <taxon>Hexapoda</taxon>
        <taxon>Insecta</taxon>
        <taxon>Pterygota</taxon>
        <taxon>Neoptera</taxon>
        <taxon>Endopterygota</taxon>
        <taxon>Diptera</taxon>
        <taxon>Brachycera</taxon>
        <taxon>Muscomorpha</taxon>
        <taxon>Ephydroidea</taxon>
        <taxon>Drosophilidae</taxon>
        <taxon>Drosophila</taxon>
        <taxon>Sophophora</taxon>
    </lineage>
</organism>
<keyword evidence="1" id="KW-0732">Signal</keyword>
<dbReference type="GO" id="GO:0006508">
    <property type="term" value="P:proteolysis"/>
    <property type="evidence" value="ECO:0007669"/>
    <property type="project" value="InterPro"/>
</dbReference>
<proteinExistence type="predicted"/>
<dbReference type="EMBL" id="CH480820">
    <property type="protein sequence ID" value="EDW53977.1"/>
    <property type="molecule type" value="Genomic_DNA"/>
</dbReference>
<dbReference type="GO" id="GO:0004252">
    <property type="term" value="F:serine-type endopeptidase activity"/>
    <property type="evidence" value="ECO:0007669"/>
    <property type="project" value="InterPro"/>
</dbReference>
<evidence type="ECO:0000256" key="1">
    <source>
        <dbReference type="SAM" id="SignalP"/>
    </source>
</evidence>
<keyword evidence="4" id="KW-1185">Reference proteome</keyword>
<dbReference type="Pfam" id="PF00089">
    <property type="entry name" value="Trypsin"/>
    <property type="match status" value="1"/>
</dbReference>
<evidence type="ECO:0000313" key="3">
    <source>
        <dbReference type="EMBL" id="EDW53977.1"/>
    </source>
</evidence>
<evidence type="ECO:0000259" key="2">
    <source>
        <dbReference type="Pfam" id="PF00089"/>
    </source>
</evidence>
<dbReference type="SUPFAM" id="SSF50494">
    <property type="entry name" value="Trypsin-like serine proteases"/>
    <property type="match status" value="1"/>
</dbReference>
<dbReference type="InterPro" id="IPR001254">
    <property type="entry name" value="Trypsin_dom"/>
</dbReference>
<dbReference type="Proteomes" id="UP000001292">
    <property type="component" value="Unassembled WGS sequence"/>
</dbReference>
<gene>
    <name evidence="3" type="primary">Dsec\GM19447</name>
    <name evidence="3" type="ORF">Dsec_GM19447</name>
</gene>
<dbReference type="STRING" id="7238.B4I2I2"/>
<dbReference type="InterPro" id="IPR043504">
    <property type="entry name" value="Peptidase_S1_PA_chymotrypsin"/>
</dbReference>
<reference evidence="3 4" key="1">
    <citation type="journal article" date="2007" name="Nature">
        <title>Evolution of genes and genomes on the Drosophila phylogeny.</title>
        <authorList>
            <consortium name="Drosophila 12 Genomes Consortium"/>
            <person name="Clark A.G."/>
            <person name="Eisen M.B."/>
            <person name="Smith D.R."/>
            <person name="Bergman C.M."/>
            <person name="Oliver B."/>
            <person name="Markow T.A."/>
            <person name="Kaufman T.C."/>
            <person name="Kellis M."/>
            <person name="Gelbart W."/>
            <person name="Iyer V.N."/>
            <person name="Pollard D.A."/>
            <person name="Sackton T.B."/>
            <person name="Larracuente A.M."/>
            <person name="Singh N.D."/>
            <person name="Abad J.P."/>
            <person name="Abt D.N."/>
            <person name="Adryan B."/>
            <person name="Aguade M."/>
            <person name="Akashi H."/>
            <person name="Anderson W.W."/>
            <person name="Aquadro C.F."/>
            <person name="Ardell D.H."/>
            <person name="Arguello R."/>
            <person name="Artieri C.G."/>
            <person name="Barbash D.A."/>
            <person name="Barker D."/>
            <person name="Barsanti P."/>
            <person name="Batterham P."/>
            <person name="Batzoglou S."/>
            <person name="Begun D."/>
            <person name="Bhutkar A."/>
            <person name="Blanco E."/>
            <person name="Bosak S.A."/>
            <person name="Bradley R.K."/>
            <person name="Brand A.D."/>
            <person name="Brent M.R."/>
            <person name="Brooks A.N."/>
            <person name="Brown R.H."/>
            <person name="Butlin R.K."/>
            <person name="Caggese C."/>
            <person name="Calvi B.R."/>
            <person name="Bernardo de Carvalho A."/>
            <person name="Caspi A."/>
            <person name="Castrezana S."/>
            <person name="Celniker S.E."/>
            <person name="Chang J.L."/>
            <person name="Chapple C."/>
            <person name="Chatterji S."/>
            <person name="Chinwalla A."/>
            <person name="Civetta A."/>
            <person name="Clifton S.W."/>
            <person name="Comeron J.M."/>
            <person name="Costello J.C."/>
            <person name="Coyne J.A."/>
            <person name="Daub J."/>
            <person name="David R.G."/>
            <person name="Delcher A.L."/>
            <person name="Delehaunty K."/>
            <person name="Do C.B."/>
            <person name="Ebling H."/>
            <person name="Edwards K."/>
            <person name="Eickbush T."/>
            <person name="Evans J.D."/>
            <person name="Filipski A."/>
            <person name="Findeiss S."/>
            <person name="Freyhult E."/>
            <person name="Fulton L."/>
            <person name="Fulton R."/>
            <person name="Garcia A.C."/>
            <person name="Gardiner A."/>
            <person name="Garfield D.A."/>
            <person name="Garvin B.E."/>
            <person name="Gibson G."/>
            <person name="Gilbert D."/>
            <person name="Gnerre S."/>
            <person name="Godfrey J."/>
            <person name="Good R."/>
            <person name="Gotea V."/>
            <person name="Gravely B."/>
            <person name="Greenberg A.J."/>
            <person name="Griffiths-Jones S."/>
            <person name="Gross S."/>
            <person name="Guigo R."/>
            <person name="Gustafson E.A."/>
            <person name="Haerty W."/>
            <person name="Hahn M.W."/>
            <person name="Halligan D.L."/>
            <person name="Halpern A.L."/>
            <person name="Halter G.M."/>
            <person name="Han M.V."/>
            <person name="Heger A."/>
            <person name="Hillier L."/>
            <person name="Hinrichs A.S."/>
            <person name="Holmes I."/>
            <person name="Hoskins R.A."/>
            <person name="Hubisz M.J."/>
            <person name="Hultmark D."/>
            <person name="Huntley M.A."/>
            <person name="Jaffe D.B."/>
            <person name="Jagadeeshan S."/>
            <person name="Jeck W.R."/>
            <person name="Johnson J."/>
            <person name="Jones C.D."/>
            <person name="Jordan W.C."/>
            <person name="Karpen G.H."/>
            <person name="Kataoka E."/>
            <person name="Keightley P.D."/>
            <person name="Kheradpour P."/>
            <person name="Kirkness E.F."/>
            <person name="Koerich L.B."/>
            <person name="Kristiansen K."/>
            <person name="Kudrna D."/>
            <person name="Kulathinal R.J."/>
            <person name="Kumar S."/>
            <person name="Kwok R."/>
            <person name="Lander E."/>
            <person name="Langley C.H."/>
            <person name="Lapoint R."/>
            <person name="Lazzaro B.P."/>
            <person name="Lee S.J."/>
            <person name="Levesque L."/>
            <person name="Li R."/>
            <person name="Lin C.F."/>
            <person name="Lin M.F."/>
            <person name="Lindblad-Toh K."/>
            <person name="Llopart A."/>
            <person name="Long M."/>
            <person name="Low L."/>
            <person name="Lozovsky E."/>
            <person name="Lu J."/>
            <person name="Luo M."/>
            <person name="Machado C.A."/>
            <person name="Makalowski W."/>
            <person name="Marzo M."/>
            <person name="Matsuda M."/>
            <person name="Matzkin L."/>
            <person name="McAllister B."/>
            <person name="McBride C.S."/>
            <person name="McKernan B."/>
            <person name="McKernan K."/>
            <person name="Mendez-Lago M."/>
            <person name="Minx P."/>
            <person name="Mollenhauer M.U."/>
            <person name="Montooth K."/>
            <person name="Mount S.M."/>
            <person name="Mu X."/>
            <person name="Myers E."/>
            <person name="Negre B."/>
            <person name="Newfeld S."/>
            <person name="Nielsen R."/>
            <person name="Noor M.A."/>
            <person name="O'Grady P."/>
            <person name="Pachter L."/>
            <person name="Papaceit M."/>
            <person name="Parisi M.J."/>
            <person name="Parisi M."/>
            <person name="Parts L."/>
            <person name="Pedersen J.S."/>
            <person name="Pesole G."/>
            <person name="Phillippy A.M."/>
            <person name="Ponting C.P."/>
            <person name="Pop M."/>
            <person name="Porcelli D."/>
            <person name="Powell J.R."/>
            <person name="Prohaska S."/>
            <person name="Pruitt K."/>
            <person name="Puig M."/>
            <person name="Quesneville H."/>
            <person name="Ram K.R."/>
            <person name="Rand D."/>
            <person name="Rasmussen M.D."/>
            <person name="Reed L.K."/>
            <person name="Reenan R."/>
            <person name="Reily A."/>
            <person name="Remington K.A."/>
            <person name="Rieger T.T."/>
            <person name="Ritchie M.G."/>
            <person name="Robin C."/>
            <person name="Rogers Y.H."/>
            <person name="Rohde C."/>
            <person name="Rozas J."/>
            <person name="Rubenfield M.J."/>
            <person name="Ruiz A."/>
            <person name="Russo S."/>
            <person name="Salzberg S.L."/>
            <person name="Sanchez-Gracia A."/>
            <person name="Saranga D.J."/>
            <person name="Sato H."/>
            <person name="Schaeffer S.W."/>
            <person name="Schatz M.C."/>
            <person name="Schlenke T."/>
            <person name="Schwartz R."/>
            <person name="Segarra C."/>
            <person name="Singh R.S."/>
            <person name="Sirot L."/>
            <person name="Sirota M."/>
            <person name="Sisneros N.B."/>
            <person name="Smith C.D."/>
            <person name="Smith T.F."/>
            <person name="Spieth J."/>
            <person name="Stage D.E."/>
            <person name="Stark A."/>
            <person name="Stephan W."/>
            <person name="Strausberg R.L."/>
            <person name="Strempel S."/>
            <person name="Sturgill D."/>
            <person name="Sutton G."/>
            <person name="Sutton G.G."/>
            <person name="Tao W."/>
            <person name="Teichmann S."/>
            <person name="Tobari Y.N."/>
            <person name="Tomimura Y."/>
            <person name="Tsolas J.M."/>
            <person name="Valente V.L."/>
            <person name="Venter E."/>
            <person name="Venter J.C."/>
            <person name="Vicario S."/>
            <person name="Vieira F.G."/>
            <person name="Vilella A.J."/>
            <person name="Villasante A."/>
            <person name="Walenz B."/>
            <person name="Wang J."/>
            <person name="Wasserman M."/>
            <person name="Watts T."/>
            <person name="Wilson D."/>
            <person name="Wilson R.K."/>
            <person name="Wing R.A."/>
            <person name="Wolfner M.F."/>
            <person name="Wong A."/>
            <person name="Wong G.K."/>
            <person name="Wu C.I."/>
            <person name="Wu G."/>
            <person name="Yamamoto D."/>
            <person name="Yang H.P."/>
            <person name="Yang S.P."/>
            <person name="Yorke J.A."/>
            <person name="Yoshida K."/>
            <person name="Zdobnov E."/>
            <person name="Zhang P."/>
            <person name="Zhang Y."/>
            <person name="Zimin A.V."/>
            <person name="Baldwin J."/>
            <person name="Abdouelleil A."/>
            <person name="Abdulkadir J."/>
            <person name="Abebe A."/>
            <person name="Abera B."/>
            <person name="Abreu J."/>
            <person name="Acer S.C."/>
            <person name="Aftuck L."/>
            <person name="Alexander A."/>
            <person name="An P."/>
            <person name="Anderson E."/>
            <person name="Anderson S."/>
            <person name="Arachi H."/>
            <person name="Azer M."/>
            <person name="Bachantsang P."/>
            <person name="Barry A."/>
            <person name="Bayul T."/>
            <person name="Berlin A."/>
            <person name="Bessette D."/>
            <person name="Bloom T."/>
            <person name="Blye J."/>
            <person name="Boguslavskiy L."/>
            <person name="Bonnet C."/>
            <person name="Boukhgalter B."/>
            <person name="Bourzgui I."/>
            <person name="Brown A."/>
            <person name="Cahill P."/>
            <person name="Channer S."/>
            <person name="Cheshatsang Y."/>
            <person name="Chuda L."/>
            <person name="Citroen M."/>
            <person name="Collymore A."/>
            <person name="Cooke P."/>
            <person name="Costello M."/>
            <person name="D'Aco K."/>
            <person name="Daza R."/>
            <person name="De Haan G."/>
            <person name="DeGray S."/>
            <person name="DeMaso C."/>
            <person name="Dhargay N."/>
            <person name="Dooley K."/>
            <person name="Dooley E."/>
            <person name="Doricent M."/>
            <person name="Dorje P."/>
            <person name="Dorjee K."/>
            <person name="Dupes A."/>
            <person name="Elong R."/>
            <person name="Falk J."/>
            <person name="Farina A."/>
            <person name="Faro S."/>
            <person name="Ferguson D."/>
            <person name="Fisher S."/>
            <person name="Foley C.D."/>
            <person name="Franke A."/>
            <person name="Friedrich D."/>
            <person name="Gadbois L."/>
            <person name="Gearin G."/>
            <person name="Gearin C.R."/>
            <person name="Giannoukos G."/>
            <person name="Goode T."/>
            <person name="Graham J."/>
            <person name="Grandbois E."/>
            <person name="Grewal S."/>
            <person name="Gyaltsen K."/>
            <person name="Hafez N."/>
            <person name="Hagos B."/>
            <person name="Hall J."/>
            <person name="Henson C."/>
            <person name="Hollinger A."/>
            <person name="Honan T."/>
            <person name="Huard M.D."/>
            <person name="Hughes L."/>
            <person name="Hurhula B."/>
            <person name="Husby M.E."/>
            <person name="Kamat A."/>
            <person name="Kanga B."/>
            <person name="Kashin S."/>
            <person name="Khazanovich D."/>
            <person name="Kisner P."/>
            <person name="Lance K."/>
            <person name="Lara M."/>
            <person name="Lee W."/>
            <person name="Lennon N."/>
            <person name="Letendre F."/>
            <person name="LeVine R."/>
            <person name="Lipovsky A."/>
            <person name="Liu X."/>
            <person name="Liu J."/>
            <person name="Liu S."/>
            <person name="Lokyitsang T."/>
            <person name="Lokyitsang Y."/>
            <person name="Lubonja R."/>
            <person name="Lui A."/>
            <person name="MacDonald P."/>
            <person name="Magnisalis V."/>
            <person name="Maru K."/>
            <person name="Matthews C."/>
            <person name="McCusker W."/>
            <person name="McDonough S."/>
            <person name="Mehta T."/>
            <person name="Meldrim J."/>
            <person name="Meneus L."/>
            <person name="Mihai O."/>
            <person name="Mihalev A."/>
            <person name="Mihova T."/>
            <person name="Mittelman R."/>
            <person name="Mlenga V."/>
            <person name="Montmayeur A."/>
            <person name="Mulrain L."/>
            <person name="Navidi A."/>
            <person name="Naylor J."/>
            <person name="Negash T."/>
            <person name="Nguyen T."/>
            <person name="Nguyen N."/>
            <person name="Nicol R."/>
            <person name="Norbu C."/>
            <person name="Norbu N."/>
            <person name="Novod N."/>
            <person name="O'Neill B."/>
            <person name="Osman S."/>
            <person name="Markiewicz E."/>
            <person name="Oyono O.L."/>
            <person name="Patti C."/>
            <person name="Phunkhang P."/>
            <person name="Pierre F."/>
            <person name="Priest M."/>
            <person name="Raghuraman S."/>
            <person name="Rege F."/>
            <person name="Reyes R."/>
            <person name="Rise C."/>
            <person name="Rogov P."/>
            <person name="Ross K."/>
            <person name="Ryan E."/>
            <person name="Settipalli S."/>
            <person name="Shea T."/>
            <person name="Sherpa N."/>
            <person name="Shi L."/>
            <person name="Shih D."/>
            <person name="Sparrow T."/>
            <person name="Spaulding J."/>
            <person name="Stalker J."/>
            <person name="Stange-Thomann N."/>
            <person name="Stavropoulos S."/>
            <person name="Stone C."/>
            <person name="Strader C."/>
            <person name="Tesfaye S."/>
            <person name="Thomson T."/>
            <person name="Thoulutsang Y."/>
            <person name="Thoulutsang D."/>
            <person name="Topham K."/>
            <person name="Topping I."/>
            <person name="Tsamla T."/>
            <person name="Vassiliev H."/>
            <person name="Vo A."/>
            <person name="Wangchuk T."/>
            <person name="Wangdi T."/>
            <person name="Weiand M."/>
            <person name="Wilkinson J."/>
            <person name="Wilson A."/>
            <person name="Yadav S."/>
            <person name="Young G."/>
            <person name="Yu Q."/>
            <person name="Zembek L."/>
            <person name="Zhong D."/>
            <person name="Zimmer A."/>
            <person name="Zwirko Z."/>
            <person name="Jaffe D.B."/>
            <person name="Alvarez P."/>
            <person name="Brockman W."/>
            <person name="Butler J."/>
            <person name="Chin C."/>
            <person name="Gnerre S."/>
            <person name="Grabherr M."/>
            <person name="Kleber M."/>
            <person name="Mauceli E."/>
            <person name="MacCallum I."/>
        </authorList>
    </citation>
    <scope>NUCLEOTIDE SEQUENCE [LARGE SCALE GENOMIC DNA]</scope>
    <source>
        <strain evidence="4">Rob3c / Tucson 14021-0248.25</strain>
    </source>
</reference>
<dbReference type="InterPro" id="IPR009003">
    <property type="entry name" value="Peptidase_S1_PA"/>
</dbReference>
<dbReference type="Gene3D" id="2.40.10.10">
    <property type="entry name" value="Trypsin-like serine proteases"/>
    <property type="match status" value="1"/>
</dbReference>
<protein>
    <submittedName>
        <fullName evidence="3">GM19447</fullName>
    </submittedName>
</protein>
<feature type="signal peptide" evidence="1">
    <location>
        <begin position="1"/>
        <end position="19"/>
    </location>
</feature>
<dbReference type="HOGENOM" id="CLU_2471464_0_0_1"/>
<feature type="chain" id="PRO_5002809932" evidence="1">
    <location>
        <begin position="20"/>
        <end position="88"/>
    </location>
</feature>
<dbReference type="MEROPS" id="S01.A26"/>
<dbReference type="AlphaFoldDB" id="B4I2I2"/>